<sequence length="471" mass="51369">MTTGTSEPVGAGAPVRPRPTAPPVYRGSSKVAQARARGWGFDDVIDAAFFAFAAGAALWLAWLVIGAGWHPTPWALLAGIAFWGLLAYLAIPRVHQVLTWLYVPDYFIGRTRTPDGLLGDPVNLALLGDEEDLHEAMRSAGWVRADPITPYSSWRIVVDSLLRRSYPCAPVSTLQLFGRPQDVAYQKEVEGNPSQRHHVRLWHTPANWVLPGGRAVDWLAAATYDRAVGLSTLTLQVTHKIDADIDVERDYVVDDIRWASPAATLQIWPDFFTAYHDKNGGGDQVITDGDLYVLNLHGVVPDSRHSVELARARAADERASRRRPGQLVIALGLIALLFAARIGSAIDSAALSTTMDFLRSSGVADARTVAYAAVGTISVILTLIVLALGWAAWNGHPRSRIALLIVLALSVSIDMSQVAALGVRHATAWILITSALAVLALLALTARPVHRWERARKAERRAARPERVQRH</sequence>
<evidence type="ECO:0000256" key="1">
    <source>
        <dbReference type="SAM" id="MobiDB-lite"/>
    </source>
</evidence>
<dbReference type="InterPro" id="IPR025902">
    <property type="entry name" value="LssY-like-C_dom"/>
</dbReference>
<feature type="transmembrane region" description="Helical" evidence="2">
    <location>
        <begin position="369"/>
        <end position="389"/>
    </location>
</feature>
<evidence type="ECO:0000256" key="2">
    <source>
        <dbReference type="SAM" id="Phobius"/>
    </source>
</evidence>
<feature type="transmembrane region" description="Helical" evidence="2">
    <location>
        <begin position="71"/>
        <end position="91"/>
    </location>
</feature>
<dbReference type="Proteomes" id="UP000184390">
    <property type="component" value="Unassembled WGS sequence"/>
</dbReference>
<dbReference type="EMBL" id="FQYL01000005">
    <property type="protein sequence ID" value="SHI79200.1"/>
    <property type="molecule type" value="Genomic_DNA"/>
</dbReference>
<feature type="domain" description="LssY-like C-terminal" evidence="3">
    <location>
        <begin position="102"/>
        <end position="291"/>
    </location>
</feature>
<keyword evidence="2" id="KW-1133">Transmembrane helix</keyword>
<organism evidence="4 5">
    <name type="scientific">Actinomyces denticolens</name>
    <dbReference type="NCBI Taxonomy" id="52767"/>
    <lineage>
        <taxon>Bacteria</taxon>
        <taxon>Bacillati</taxon>
        <taxon>Actinomycetota</taxon>
        <taxon>Actinomycetes</taxon>
        <taxon>Actinomycetales</taxon>
        <taxon>Actinomycetaceae</taxon>
        <taxon>Actinomyces</taxon>
    </lineage>
</organism>
<evidence type="ECO:0000313" key="5">
    <source>
        <dbReference type="Proteomes" id="UP000184390"/>
    </source>
</evidence>
<comment type="caution">
    <text evidence="4">The sequence shown here is derived from an EMBL/GenBank/DDBJ whole genome shotgun (WGS) entry which is preliminary data.</text>
</comment>
<keyword evidence="5" id="KW-1185">Reference proteome</keyword>
<proteinExistence type="predicted"/>
<evidence type="ECO:0000313" key="4">
    <source>
        <dbReference type="EMBL" id="SHI79200.1"/>
    </source>
</evidence>
<reference evidence="4 5" key="1">
    <citation type="submission" date="2016-11" db="EMBL/GenBank/DDBJ databases">
        <authorList>
            <person name="Varghese N."/>
            <person name="Submissions S."/>
        </authorList>
    </citation>
    <scope>NUCLEOTIDE SEQUENCE [LARGE SCALE GENOMIC DNA]</scope>
    <source>
        <strain evidence="4 5">PA</strain>
    </source>
</reference>
<gene>
    <name evidence="4" type="ORF">SAMN05216246_10521</name>
</gene>
<feature type="transmembrane region" description="Helical" evidence="2">
    <location>
        <begin position="426"/>
        <end position="446"/>
    </location>
</feature>
<dbReference type="Pfam" id="PF14067">
    <property type="entry name" value="LssY_C"/>
    <property type="match status" value="1"/>
</dbReference>
<keyword evidence="2" id="KW-0812">Transmembrane</keyword>
<protein>
    <submittedName>
        <fullName evidence="4">LssY C-terminus</fullName>
    </submittedName>
</protein>
<name>A0ABY1I8Y7_9ACTO</name>
<feature type="transmembrane region" description="Helical" evidence="2">
    <location>
        <begin position="327"/>
        <end position="349"/>
    </location>
</feature>
<feature type="transmembrane region" description="Helical" evidence="2">
    <location>
        <begin position="44"/>
        <end position="65"/>
    </location>
</feature>
<keyword evidence="2" id="KW-0472">Membrane</keyword>
<feature type="transmembrane region" description="Helical" evidence="2">
    <location>
        <begin position="401"/>
        <end position="420"/>
    </location>
</feature>
<accession>A0ABY1I8Y7</accession>
<evidence type="ECO:0000259" key="3">
    <source>
        <dbReference type="Pfam" id="PF14067"/>
    </source>
</evidence>
<feature type="region of interest" description="Disordered" evidence="1">
    <location>
        <begin position="1"/>
        <end position="26"/>
    </location>
</feature>